<evidence type="ECO:0000256" key="8">
    <source>
        <dbReference type="ARBA" id="ARBA00022989"/>
    </source>
</evidence>
<dbReference type="Gene3D" id="3.40.1110.10">
    <property type="entry name" value="Calcium-transporting ATPase, cytoplasmic domain N"/>
    <property type="match status" value="1"/>
</dbReference>
<evidence type="ECO:0000259" key="12">
    <source>
        <dbReference type="Pfam" id="PF00689"/>
    </source>
</evidence>
<evidence type="ECO:0008006" key="16">
    <source>
        <dbReference type="Google" id="ProtNLM"/>
    </source>
</evidence>
<evidence type="ECO:0000256" key="5">
    <source>
        <dbReference type="ARBA" id="ARBA00022840"/>
    </source>
</evidence>
<dbReference type="PANTHER" id="PTHR24093">
    <property type="entry name" value="CATION TRANSPORTING ATPASE"/>
    <property type="match status" value="1"/>
</dbReference>
<evidence type="ECO:0000259" key="11">
    <source>
        <dbReference type="Pfam" id="PF00122"/>
    </source>
</evidence>
<dbReference type="PANTHER" id="PTHR24093:SF369">
    <property type="entry name" value="CALCIUM-TRANSPORTING ATPASE"/>
    <property type="match status" value="1"/>
</dbReference>
<keyword evidence="3" id="KW-0479">Metal-binding</keyword>
<dbReference type="Pfam" id="PF13246">
    <property type="entry name" value="Cation_ATPase"/>
    <property type="match status" value="1"/>
</dbReference>
<accession>A0AAD1USF4</accession>
<dbReference type="SUPFAM" id="SSF81660">
    <property type="entry name" value="Metal cation-transporting ATPase, ATP-binding domain N"/>
    <property type="match status" value="1"/>
</dbReference>
<dbReference type="NCBIfam" id="TIGR01494">
    <property type="entry name" value="ATPase_P-type"/>
    <property type="match status" value="2"/>
</dbReference>
<keyword evidence="6" id="KW-0460">Magnesium</keyword>
<feature type="transmembrane region" description="Helical" evidence="10">
    <location>
        <begin position="306"/>
        <end position="327"/>
    </location>
</feature>
<dbReference type="InterPro" id="IPR023299">
    <property type="entry name" value="ATPase_P-typ_cyto_dom_N"/>
</dbReference>
<dbReference type="PRINTS" id="PR00119">
    <property type="entry name" value="CATATPASE"/>
</dbReference>
<dbReference type="EMBL" id="CAMPGE010011640">
    <property type="protein sequence ID" value="CAI2370459.1"/>
    <property type="molecule type" value="Genomic_DNA"/>
</dbReference>
<feature type="transmembrane region" description="Helical" evidence="10">
    <location>
        <begin position="347"/>
        <end position="376"/>
    </location>
</feature>
<dbReference type="AlphaFoldDB" id="A0AAD1USF4"/>
<dbReference type="InterPro" id="IPR008250">
    <property type="entry name" value="ATPase_P-typ_transduc_dom_A_sf"/>
</dbReference>
<keyword evidence="2 10" id="KW-0812">Transmembrane</keyword>
<dbReference type="InterPro" id="IPR044492">
    <property type="entry name" value="P_typ_ATPase_HD_dom"/>
</dbReference>
<comment type="caution">
    <text evidence="14">The sequence shown here is derived from an EMBL/GenBank/DDBJ whole genome shotgun (WGS) entry which is preliminary data.</text>
</comment>
<evidence type="ECO:0000256" key="1">
    <source>
        <dbReference type="ARBA" id="ARBA00004127"/>
    </source>
</evidence>
<name>A0AAD1USF4_EUPCR</name>
<dbReference type="SUPFAM" id="SSF56784">
    <property type="entry name" value="HAD-like"/>
    <property type="match status" value="1"/>
</dbReference>
<dbReference type="InterPro" id="IPR018303">
    <property type="entry name" value="ATPase_P-typ_P_site"/>
</dbReference>
<dbReference type="InterPro" id="IPR059000">
    <property type="entry name" value="ATPase_P-type_domA"/>
</dbReference>
<evidence type="ECO:0000256" key="10">
    <source>
        <dbReference type="SAM" id="Phobius"/>
    </source>
</evidence>
<proteinExistence type="predicted"/>
<dbReference type="Proteomes" id="UP001295684">
    <property type="component" value="Unassembled WGS sequence"/>
</dbReference>
<organism evidence="14 15">
    <name type="scientific">Euplotes crassus</name>
    <dbReference type="NCBI Taxonomy" id="5936"/>
    <lineage>
        <taxon>Eukaryota</taxon>
        <taxon>Sar</taxon>
        <taxon>Alveolata</taxon>
        <taxon>Ciliophora</taxon>
        <taxon>Intramacronucleata</taxon>
        <taxon>Spirotrichea</taxon>
        <taxon>Hypotrichia</taxon>
        <taxon>Euplotida</taxon>
        <taxon>Euplotidae</taxon>
        <taxon>Moneuplotes</taxon>
    </lineage>
</organism>
<feature type="transmembrane region" description="Helical" evidence="10">
    <location>
        <begin position="1012"/>
        <end position="1035"/>
    </location>
</feature>
<feature type="transmembrane region" description="Helical" evidence="10">
    <location>
        <begin position="803"/>
        <end position="821"/>
    </location>
</feature>
<dbReference type="PROSITE" id="PS00154">
    <property type="entry name" value="ATPASE_E1_E2"/>
    <property type="match status" value="1"/>
</dbReference>
<keyword evidence="7" id="KW-1278">Translocase</keyword>
<dbReference type="InterPro" id="IPR023214">
    <property type="entry name" value="HAD_sf"/>
</dbReference>
<evidence type="ECO:0000256" key="3">
    <source>
        <dbReference type="ARBA" id="ARBA00022723"/>
    </source>
</evidence>
<dbReference type="InterPro" id="IPR001757">
    <property type="entry name" value="P_typ_ATPase"/>
</dbReference>
<dbReference type="SFLD" id="SFLDS00003">
    <property type="entry name" value="Haloacid_Dehalogenase"/>
    <property type="match status" value="1"/>
</dbReference>
<dbReference type="Gene3D" id="2.70.150.10">
    <property type="entry name" value="Calcium-transporting ATPase, cytoplasmic transduction domain A"/>
    <property type="match status" value="1"/>
</dbReference>
<dbReference type="InterPro" id="IPR023298">
    <property type="entry name" value="ATPase_P-typ_TM_dom_sf"/>
</dbReference>
<dbReference type="Pfam" id="PF08282">
    <property type="entry name" value="Hydrolase_3"/>
    <property type="match status" value="1"/>
</dbReference>
<keyword evidence="5" id="KW-0067">ATP-binding</keyword>
<dbReference type="InterPro" id="IPR006068">
    <property type="entry name" value="ATPase_P-typ_cation-transptr_C"/>
</dbReference>
<keyword evidence="15" id="KW-1185">Reference proteome</keyword>
<dbReference type="GO" id="GO:0005886">
    <property type="term" value="C:plasma membrane"/>
    <property type="evidence" value="ECO:0007669"/>
    <property type="project" value="TreeGrafter"/>
</dbReference>
<keyword evidence="9 10" id="KW-0472">Membrane</keyword>
<sequence length="1078" mass="120960">MSEEEQKLAPGAFDTNVDELVELVEAYRNRNFKEEIEMLQEKFEGPEGLAEKLKTNLEEGLKCDDLFIRDKVFGSNQKDPPVRNGFWKLFMEAMDDLMLKILIVCAIVSIIINMIFEEEHRSIAWIEGGAILLAVFIVSGVTAWNDYKKEEQFIKLNEYSDSKKNVGAIRKGVETIININDIKVGDIIQVQPGMSIPCDAILLKGSGVSTDESAMTGESIELKKGNLENCLQKLEEFNETEDAKEGPHEIPSPVLLSGTQIQTGEGWFLVIMVGKNSCVGKIMSKLNQDVEMTPLQEKLEQIANDIGLLGTYAAAITVIVLFIRFFIEQGMEGYDWGNNIGEYLEIWFRYLIVGVTIIVVAVPEGLPLAVIISLAYSVRKMLADNNFVKRLAACEIMGGANNICSDKTGTLTKNEMNVTNIWNGRDNKLNVEFQSIDPSTVFPDEKTRDLFIQSCACNTVGEIGNTNATGEAILKMLKQFDIDYNNLRETFLPDPFVRFQFTSKRKKMSTILQNIEDNESDYDKRLHVKGASEIVLKLCTHYIDENGEQVELTDELKEDIINNTITDYAKQALRTICVAYRDIEEEEGGATHEDDAEDGVNKQIEMNGLICLGILGIRDVIRPEVPDAVNICQKAGIKVRMVTGDNKVTALAIAKECNIISGENEDSVLEGPEFYERVGGLVKEDPELDSNDSNGRESKEVVKNMEEFVKIWKNLDVLARSRPEDKYLLVTGIKQMGDTVAVTGDGTNDAPALKKADVGFAMGITGTDVAKHAADIILLDDNFSSIVKACMWGRNIYANIRRFLQFQLTVNIVALISAFIGSCILRESPLKSIQLLWVNMIMDSLASLALATEPPKKELLDGPPYRRDEYIISRKMVKHILTIAIWQSIVIFTMVFAGEHFIPEDPHYELKQENGNIVPGRSYTFNGEPLYSTYLKAYGPSRHYTMVFTTFVMLQVFNMLNARKINDEKNIFAGMTDNPMFLTIWVGIFIVQVVITQFSADVFQVNRQGLTLTQWAICIGLGFSCWIVSFIAKYIPDTICPELGKKRKHIDEHQPGVMGLRRGITKKLTNRMPSMSFN</sequence>
<feature type="transmembrane region" description="Helical" evidence="10">
    <location>
        <begin position="876"/>
        <end position="897"/>
    </location>
</feature>
<dbReference type="InterPro" id="IPR036412">
    <property type="entry name" value="HAD-like_sf"/>
</dbReference>
<dbReference type="SUPFAM" id="SSF81665">
    <property type="entry name" value="Calcium ATPase, transmembrane domain M"/>
    <property type="match status" value="1"/>
</dbReference>
<dbReference type="CDD" id="cd02081">
    <property type="entry name" value="P-type_ATPase_Ca_PMCA-like"/>
    <property type="match status" value="1"/>
</dbReference>
<dbReference type="Pfam" id="PF00122">
    <property type="entry name" value="E1-E2_ATPase"/>
    <property type="match status" value="1"/>
</dbReference>
<protein>
    <recommendedName>
        <fullName evidence="16">P-type Ca(2+) transporter</fullName>
    </recommendedName>
</protein>
<feature type="transmembrane region" description="Helical" evidence="10">
    <location>
        <begin position="943"/>
        <end position="960"/>
    </location>
</feature>
<dbReference type="GO" id="GO:0005388">
    <property type="term" value="F:P-type calcium transporter activity"/>
    <property type="evidence" value="ECO:0007669"/>
    <property type="project" value="TreeGrafter"/>
</dbReference>
<feature type="transmembrane region" description="Helical" evidence="10">
    <location>
        <begin position="97"/>
        <end position="116"/>
    </location>
</feature>
<dbReference type="GO" id="GO:0016887">
    <property type="term" value="F:ATP hydrolysis activity"/>
    <property type="evidence" value="ECO:0007669"/>
    <property type="project" value="InterPro"/>
</dbReference>
<dbReference type="GO" id="GO:0046872">
    <property type="term" value="F:metal ion binding"/>
    <property type="evidence" value="ECO:0007669"/>
    <property type="project" value="UniProtKB-KW"/>
</dbReference>
<feature type="domain" description="P-type ATPase A" evidence="11">
    <location>
        <begin position="163"/>
        <end position="286"/>
    </location>
</feature>
<keyword evidence="4" id="KW-0547">Nucleotide-binding</keyword>
<comment type="subcellular location">
    <subcellularLocation>
        <location evidence="1">Endomembrane system</location>
        <topology evidence="1">Multi-pass membrane protein</topology>
    </subcellularLocation>
</comment>
<dbReference type="FunFam" id="1.20.1110.10:FF:000014">
    <property type="entry name" value="Calcium-transporting ATPase"/>
    <property type="match status" value="1"/>
</dbReference>
<feature type="transmembrane region" description="Helical" evidence="10">
    <location>
        <begin position="122"/>
        <end position="144"/>
    </location>
</feature>
<evidence type="ECO:0000256" key="9">
    <source>
        <dbReference type="ARBA" id="ARBA00023136"/>
    </source>
</evidence>
<dbReference type="FunFam" id="3.40.50.1000:FF:000191">
    <property type="entry name" value="Calcium-transporting ATPase"/>
    <property type="match status" value="1"/>
</dbReference>
<evidence type="ECO:0000256" key="2">
    <source>
        <dbReference type="ARBA" id="ARBA00022692"/>
    </source>
</evidence>
<dbReference type="Pfam" id="PF00690">
    <property type="entry name" value="Cation_ATPase_N"/>
    <property type="match status" value="1"/>
</dbReference>
<dbReference type="SUPFAM" id="SSF81653">
    <property type="entry name" value="Calcium ATPase, transduction domain A"/>
    <property type="match status" value="1"/>
</dbReference>
<dbReference type="Pfam" id="PF00689">
    <property type="entry name" value="Cation_ATPase_C"/>
    <property type="match status" value="1"/>
</dbReference>
<evidence type="ECO:0000313" key="14">
    <source>
        <dbReference type="EMBL" id="CAI2370459.1"/>
    </source>
</evidence>
<dbReference type="SFLD" id="SFLDG00002">
    <property type="entry name" value="C1.7:_P-type_atpase_like"/>
    <property type="match status" value="1"/>
</dbReference>
<dbReference type="InterPro" id="IPR004014">
    <property type="entry name" value="ATPase_P-typ_cation-transptr_N"/>
</dbReference>
<evidence type="ECO:0000256" key="7">
    <source>
        <dbReference type="ARBA" id="ARBA00022967"/>
    </source>
</evidence>
<dbReference type="SFLD" id="SFLDF00027">
    <property type="entry name" value="p-type_atpase"/>
    <property type="match status" value="1"/>
</dbReference>
<dbReference type="GO" id="GO:0005524">
    <property type="term" value="F:ATP binding"/>
    <property type="evidence" value="ECO:0007669"/>
    <property type="project" value="UniProtKB-KW"/>
</dbReference>
<reference evidence="14" key="1">
    <citation type="submission" date="2023-07" db="EMBL/GenBank/DDBJ databases">
        <authorList>
            <consortium name="AG Swart"/>
            <person name="Singh M."/>
            <person name="Singh A."/>
            <person name="Seah K."/>
            <person name="Emmerich C."/>
        </authorList>
    </citation>
    <scope>NUCLEOTIDE SEQUENCE</scope>
    <source>
        <strain evidence="14">DP1</strain>
    </source>
</reference>
<keyword evidence="8 10" id="KW-1133">Transmembrane helix</keyword>
<evidence type="ECO:0000313" key="15">
    <source>
        <dbReference type="Proteomes" id="UP001295684"/>
    </source>
</evidence>
<evidence type="ECO:0000256" key="6">
    <source>
        <dbReference type="ARBA" id="ARBA00022842"/>
    </source>
</evidence>
<evidence type="ECO:0000256" key="4">
    <source>
        <dbReference type="ARBA" id="ARBA00022741"/>
    </source>
</evidence>
<feature type="domain" description="Cation-transporting P-type ATPase N-terminal" evidence="13">
    <location>
        <begin position="44"/>
        <end position="109"/>
    </location>
</feature>
<feature type="domain" description="Cation-transporting P-type ATPase C-terminal" evidence="12">
    <location>
        <begin position="828"/>
        <end position="1035"/>
    </location>
</feature>
<dbReference type="GO" id="GO:0012505">
    <property type="term" value="C:endomembrane system"/>
    <property type="evidence" value="ECO:0007669"/>
    <property type="project" value="UniProtKB-SubCell"/>
</dbReference>
<feature type="transmembrane region" description="Helical" evidence="10">
    <location>
        <begin position="981"/>
        <end position="1000"/>
    </location>
</feature>
<dbReference type="Gene3D" id="1.20.1110.10">
    <property type="entry name" value="Calcium-transporting ATPase, transmembrane domain"/>
    <property type="match status" value="1"/>
</dbReference>
<gene>
    <name evidence="14" type="ORF">ECRASSUSDP1_LOCUS11772</name>
</gene>
<dbReference type="Gene3D" id="3.40.50.1000">
    <property type="entry name" value="HAD superfamily/HAD-like"/>
    <property type="match status" value="1"/>
</dbReference>
<evidence type="ECO:0000259" key="13">
    <source>
        <dbReference type="Pfam" id="PF00690"/>
    </source>
</evidence>